<keyword evidence="4" id="KW-1185">Reference proteome</keyword>
<name>A0A7I9XIG0_9MYCO</name>
<proteinExistence type="inferred from homology"/>
<sequence length="81" mass="8736">MTETVVVKVKPGSRKGPLVEADADGQLTVYVREPAVDGKANAAVIRLLAEHFGVPRSRVELASGAAARVKRFRIELPSIRN</sequence>
<evidence type="ECO:0000313" key="3">
    <source>
        <dbReference type="EMBL" id="GFG69769.1"/>
    </source>
</evidence>
<dbReference type="NCBIfam" id="TIGR00251">
    <property type="entry name" value="DUF167 family protein"/>
    <property type="match status" value="1"/>
</dbReference>
<dbReference type="PANTHER" id="PTHR13420">
    <property type="entry name" value="UPF0235 PROTEIN C15ORF40"/>
    <property type="match status" value="1"/>
</dbReference>
<dbReference type="OrthoDB" id="9801878at2"/>
<comment type="similarity">
    <text evidence="1 2">Belongs to the UPF0235 family.</text>
</comment>
<reference evidence="3 4" key="1">
    <citation type="journal article" date="2019" name="Emerg. Microbes Infect.">
        <title>Comprehensive subspecies identification of 175 nontuberculous mycobacteria species based on 7547 genomic profiles.</title>
        <authorList>
            <person name="Matsumoto Y."/>
            <person name="Kinjo T."/>
            <person name="Motooka D."/>
            <person name="Nabeya D."/>
            <person name="Jung N."/>
            <person name="Uechi K."/>
            <person name="Horii T."/>
            <person name="Iida T."/>
            <person name="Fujita J."/>
            <person name="Nakamura S."/>
        </authorList>
    </citation>
    <scope>NUCLEOTIDE SEQUENCE [LARGE SCALE GENOMIC DNA]</scope>
    <source>
        <strain evidence="3 4">JCM 16017</strain>
    </source>
</reference>
<comment type="caution">
    <text evidence="3">The sequence shown here is derived from an EMBL/GenBank/DDBJ whole genome shotgun (WGS) entry which is preliminary data.</text>
</comment>
<dbReference type="RefSeq" id="WP_085081620.1">
    <property type="nucleotide sequence ID" value="NZ_BLKV01000001.1"/>
</dbReference>
<dbReference type="InterPro" id="IPR003746">
    <property type="entry name" value="DUF167"/>
</dbReference>
<dbReference type="Pfam" id="PF02594">
    <property type="entry name" value="DUF167"/>
    <property type="match status" value="1"/>
</dbReference>
<dbReference type="SMART" id="SM01152">
    <property type="entry name" value="DUF167"/>
    <property type="match status" value="1"/>
</dbReference>
<dbReference type="SUPFAM" id="SSF69786">
    <property type="entry name" value="YggU-like"/>
    <property type="match status" value="1"/>
</dbReference>
<dbReference type="EMBL" id="BLKV01000001">
    <property type="protein sequence ID" value="GFG69769.1"/>
    <property type="molecule type" value="Genomic_DNA"/>
</dbReference>
<organism evidence="3 4">
    <name type="scientific">Mycolicibacter senuensis</name>
    <dbReference type="NCBI Taxonomy" id="386913"/>
    <lineage>
        <taxon>Bacteria</taxon>
        <taxon>Bacillati</taxon>
        <taxon>Actinomycetota</taxon>
        <taxon>Actinomycetes</taxon>
        <taxon>Mycobacteriales</taxon>
        <taxon>Mycobacteriaceae</taxon>
        <taxon>Mycolicibacter</taxon>
    </lineage>
</organism>
<dbReference type="GO" id="GO:0005737">
    <property type="term" value="C:cytoplasm"/>
    <property type="evidence" value="ECO:0007669"/>
    <property type="project" value="TreeGrafter"/>
</dbReference>
<dbReference type="Gene3D" id="3.30.1200.10">
    <property type="entry name" value="YggU-like"/>
    <property type="match status" value="1"/>
</dbReference>
<accession>A0A7I9XIG0</accession>
<dbReference type="HAMAP" id="MF_00634">
    <property type="entry name" value="UPF0235"/>
    <property type="match status" value="1"/>
</dbReference>
<dbReference type="PANTHER" id="PTHR13420:SF7">
    <property type="entry name" value="UPF0235 PROTEIN C15ORF40"/>
    <property type="match status" value="1"/>
</dbReference>
<dbReference type="Proteomes" id="UP000465263">
    <property type="component" value="Unassembled WGS sequence"/>
</dbReference>
<dbReference type="InterPro" id="IPR036591">
    <property type="entry name" value="YggU-like_sf"/>
</dbReference>
<dbReference type="AlphaFoldDB" id="A0A7I9XIG0"/>
<evidence type="ECO:0000256" key="2">
    <source>
        <dbReference type="HAMAP-Rule" id="MF_00634"/>
    </source>
</evidence>
<evidence type="ECO:0000313" key="4">
    <source>
        <dbReference type="Proteomes" id="UP000465263"/>
    </source>
</evidence>
<gene>
    <name evidence="3" type="ORF">MSEN_14890</name>
</gene>
<protein>
    <recommendedName>
        <fullName evidence="2">UPF0235 protein MSEN_14890</fullName>
    </recommendedName>
</protein>
<evidence type="ECO:0000256" key="1">
    <source>
        <dbReference type="ARBA" id="ARBA00010364"/>
    </source>
</evidence>